<keyword evidence="3" id="KW-0274">FAD</keyword>
<dbReference type="Gene3D" id="3.30.465.10">
    <property type="match status" value="1"/>
</dbReference>
<comment type="similarity">
    <text evidence="1">Belongs to the oxygen-dependent FAD-linked oxidoreductase family.</text>
</comment>
<dbReference type="InterPro" id="IPR006094">
    <property type="entry name" value="Oxid_FAD_bind_N"/>
</dbReference>
<proteinExistence type="inferred from homology"/>
<dbReference type="RefSeq" id="XP_028488300.1">
    <property type="nucleotide sequence ID" value="XM_028632689.1"/>
</dbReference>
<dbReference type="PANTHER" id="PTHR42973:SF17">
    <property type="entry name" value="OXIDASE, PUTATIVE (AFU_ORTHOLOGUE AFUA_6G14340)-RELATED"/>
    <property type="match status" value="1"/>
</dbReference>
<keyword evidence="4" id="KW-0560">Oxidoreductase</keyword>
<dbReference type="InterPro" id="IPR050416">
    <property type="entry name" value="FAD-linked_Oxidoreductase"/>
</dbReference>
<dbReference type="GO" id="GO:0016491">
    <property type="term" value="F:oxidoreductase activity"/>
    <property type="evidence" value="ECO:0007669"/>
    <property type="project" value="UniProtKB-KW"/>
</dbReference>
<dbReference type="VEuPathDB" id="FungiDB:C8Q69DRAFT_505276"/>
<dbReference type="EMBL" id="RCNU01000002">
    <property type="protein sequence ID" value="RWQ98655.1"/>
    <property type="molecule type" value="Genomic_DNA"/>
</dbReference>
<dbReference type="PANTHER" id="PTHR42973">
    <property type="entry name" value="BINDING OXIDOREDUCTASE, PUTATIVE (AFU_ORTHOLOGUE AFUA_1G17690)-RELATED"/>
    <property type="match status" value="1"/>
</dbReference>
<sequence>MGNTTSTSAGQCLLSAVGGNPALVAFQNAPLYQAVDVRPYNLDVPVTPVAVTTPETVDQVASIVKCAADAGYKVQPKSGGHSYGNYGLGGVDGEVVVDLKNFQQFSMNNETWRATIGAGTLLGDVTTRLYNAGGRAMAHGTCPQVGIGGHATIGGLGPTSRLWGAALDHIEEVQVVLANSSIVRASQTENPDLLFALKGAGASFGIITEFTVRTEPAPGEAVQYSYTFNFGDNASKAKTFKDWQAFVSTPNLNRKFAATMTVLEDAIVASGTFFGTKEEFDAFELESHFPENQGSNVTVVQDWLGLVADWAEDAALEGGGGVPSAFYAKSLNFSPDTLIPNDTIDDMFDYFSTTEKDALLWFAIFDLSGGAVSDVPVHSTSYTHRDTLFWLQSYAISVGPVSNTTIQFLDGLSNLLTSSQPEVHFGAYPGYVDPKLPDGQLAYWGSNLPKLEQIKAEVDPNDVFHNPQSVKPAKQ</sequence>
<dbReference type="InterPro" id="IPR012951">
    <property type="entry name" value="BBE"/>
</dbReference>
<accession>A0A443I3R9</accession>
<evidence type="ECO:0000256" key="2">
    <source>
        <dbReference type="ARBA" id="ARBA00022630"/>
    </source>
</evidence>
<dbReference type="Pfam" id="PF08031">
    <property type="entry name" value="BBE"/>
    <property type="match status" value="1"/>
</dbReference>
<evidence type="ECO:0000256" key="3">
    <source>
        <dbReference type="ARBA" id="ARBA00022827"/>
    </source>
</evidence>
<evidence type="ECO:0000313" key="6">
    <source>
        <dbReference type="EMBL" id="RWQ98655.1"/>
    </source>
</evidence>
<dbReference type="GeneID" id="39601966"/>
<evidence type="ECO:0000259" key="5">
    <source>
        <dbReference type="PROSITE" id="PS51387"/>
    </source>
</evidence>
<protein>
    <submittedName>
        <fullName evidence="6">Putative glucooligosaccharide oxidase</fullName>
    </submittedName>
</protein>
<dbReference type="Pfam" id="PF01565">
    <property type="entry name" value="FAD_binding_4"/>
    <property type="match status" value="1"/>
</dbReference>
<evidence type="ECO:0000256" key="1">
    <source>
        <dbReference type="ARBA" id="ARBA00005466"/>
    </source>
</evidence>
<dbReference type="InterPro" id="IPR016166">
    <property type="entry name" value="FAD-bd_PCMH"/>
</dbReference>
<comment type="caution">
    <text evidence="6">The sequence shown here is derived from an EMBL/GenBank/DDBJ whole genome shotgun (WGS) entry which is preliminary data.</text>
</comment>
<dbReference type="InterPro" id="IPR016169">
    <property type="entry name" value="FAD-bd_PCMH_sub2"/>
</dbReference>
<keyword evidence="2" id="KW-0285">Flavoprotein</keyword>
<dbReference type="InterPro" id="IPR036318">
    <property type="entry name" value="FAD-bd_PCMH-like_sf"/>
</dbReference>
<dbReference type="STRING" id="264951.A0A443I3R9"/>
<dbReference type="PROSITE" id="PS51387">
    <property type="entry name" value="FAD_PCMH"/>
    <property type="match status" value="1"/>
</dbReference>
<gene>
    <name evidence="6" type="ORF">C8Q69DRAFT_505276</name>
</gene>
<dbReference type="SUPFAM" id="SSF56176">
    <property type="entry name" value="FAD-binding/transporter-associated domain-like"/>
    <property type="match status" value="1"/>
</dbReference>
<name>A0A443I3R9_BYSSP</name>
<evidence type="ECO:0000313" key="7">
    <source>
        <dbReference type="Proteomes" id="UP000283841"/>
    </source>
</evidence>
<dbReference type="Gene3D" id="3.40.462.20">
    <property type="match status" value="1"/>
</dbReference>
<dbReference type="AlphaFoldDB" id="A0A443I3R9"/>
<evidence type="ECO:0000256" key="4">
    <source>
        <dbReference type="ARBA" id="ARBA00023002"/>
    </source>
</evidence>
<reference evidence="6 7" key="1">
    <citation type="journal article" date="2018" name="Front. Microbiol.">
        <title>Genomic and genetic insights into a cosmopolitan fungus, Paecilomyces variotii (Eurotiales).</title>
        <authorList>
            <person name="Urquhart A.S."/>
            <person name="Mondo S.J."/>
            <person name="Makela M.R."/>
            <person name="Hane J.K."/>
            <person name="Wiebenga A."/>
            <person name="He G."/>
            <person name="Mihaltcheva S."/>
            <person name="Pangilinan J."/>
            <person name="Lipzen A."/>
            <person name="Barry K."/>
            <person name="de Vries R.P."/>
            <person name="Grigoriev I.V."/>
            <person name="Idnurm A."/>
        </authorList>
    </citation>
    <scope>NUCLEOTIDE SEQUENCE [LARGE SCALE GENOMIC DNA]</scope>
    <source>
        <strain evidence="6 7">CBS 101075</strain>
    </source>
</reference>
<organism evidence="6 7">
    <name type="scientific">Byssochlamys spectabilis</name>
    <name type="common">Paecilomyces variotii</name>
    <dbReference type="NCBI Taxonomy" id="264951"/>
    <lineage>
        <taxon>Eukaryota</taxon>
        <taxon>Fungi</taxon>
        <taxon>Dikarya</taxon>
        <taxon>Ascomycota</taxon>
        <taxon>Pezizomycotina</taxon>
        <taxon>Eurotiomycetes</taxon>
        <taxon>Eurotiomycetidae</taxon>
        <taxon>Eurotiales</taxon>
        <taxon>Thermoascaceae</taxon>
        <taxon>Paecilomyces</taxon>
    </lineage>
</organism>
<keyword evidence="7" id="KW-1185">Reference proteome</keyword>
<dbReference type="GO" id="GO:0071949">
    <property type="term" value="F:FAD binding"/>
    <property type="evidence" value="ECO:0007669"/>
    <property type="project" value="InterPro"/>
</dbReference>
<dbReference type="Proteomes" id="UP000283841">
    <property type="component" value="Unassembled WGS sequence"/>
</dbReference>
<feature type="domain" description="FAD-binding PCMH-type" evidence="5">
    <location>
        <begin position="44"/>
        <end position="217"/>
    </location>
</feature>